<organism evidence="1 2">
    <name type="scientific">Pseudomonas syringae pv. actinidiae</name>
    <dbReference type="NCBI Taxonomy" id="103796"/>
    <lineage>
        <taxon>Bacteria</taxon>
        <taxon>Pseudomonadati</taxon>
        <taxon>Pseudomonadota</taxon>
        <taxon>Gammaproteobacteria</taxon>
        <taxon>Pseudomonadales</taxon>
        <taxon>Pseudomonadaceae</taxon>
        <taxon>Pseudomonas</taxon>
        <taxon>Pseudomonas syringae</taxon>
    </lineage>
</organism>
<comment type="caution">
    <text evidence="1">The sequence shown here is derived from an EMBL/GenBank/DDBJ whole genome shotgun (WGS) entry which is preliminary data.</text>
</comment>
<dbReference type="AlphaFoldDB" id="A0A2V0QIL8"/>
<proteinExistence type="predicted"/>
<evidence type="ECO:0000313" key="1">
    <source>
        <dbReference type="EMBL" id="GBH12667.1"/>
    </source>
</evidence>
<name>A0A2V0QIL8_PSESF</name>
<dbReference type="EMBL" id="BGJZ01000316">
    <property type="protein sequence ID" value="GBH12667.1"/>
    <property type="molecule type" value="Genomic_DNA"/>
</dbReference>
<protein>
    <submittedName>
        <fullName evidence="1">Uncharacterized protein</fullName>
    </submittedName>
</protein>
<accession>A0A2V0QIL8</accession>
<sequence length="44" mass="4516">MPAANPSSSNTNVDGLAYAASAARQVLRGMGWNLPQVTKTKGAL</sequence>
<reference evidence="1 2" key="1">
    <citation type="submission" date="2018-04" db="EMBL/GenBank/DDBJ databases">
        <title>Draft genome sequence of Pseudomonas syringae pv. actinidiae biovar 1 strains isolated from kiwifruit in Kagawa prefecture.</title>
        <authorList>
            <person name="Tabuchi M."/>
            <person name="Saito M."/>
            <person name="Fujiwara S."/>
            <person name="Sasa N."/>
            <person name="Akimitsu K."/>
            <person name="Gomi K."/>
            <person name="Konishi-Sugita S."/>
            <person name="Hamano K."/>
            <person name="Kataoka I."/>
        </authorList>
    </citation>
    <scope>NUCLEOTIDE SEQUENCE [LARGE SCALE GENOMIC DNA]</scope>
    <source>
        <strain evidence="1 2">MAFF212206</strain>
    </source>
</reference>
<dbReference type="Proteomes" id="UP000247480">
    <property type="component" value="Unassembled WGS sequence"/>
</dbReference>
<gene>
    <name evidence="1" type="ORF">KPSA1_06138</name>
</gene>
<evidence type="ECO:0000313" key="2">
    <source>
        <dbReference type="Proteomes" id="UP000247480"/>
    </source>
</evidence>